<dbReference type="Pfam" id="PF00395">
    <property type="entry name" value="SLH"/>
    <property type="match status" value="3"/>
</dbReference>
<keyword evidence="3" id="KW-1185">Reference proteome</keyword>
<organism evidence="2 3">
    <name type="scientific">Paenibacillus planticolens</name>
    <dbReference type="NCBI Taxonomy" id="2654976"/>
    <lineage>
        <taxon>Bacteria</taxon>
        <taxon>Bacillati</taxon>
        <taxon>Bacillota</taxon>
        <taxon>Bacilli</taxon>
        <taxon>Bacillales</taxon>
        <taxon>Paenibacillaceae</taxon>
        <taxon>Paenibacillus</taxon>
    </lineage>
</organism>
<sequence length="161" mass="17276">MATEAGMVQGYEDGTYRPDAPVTRGEWALLLVRALRLPQPDHAVKPFADDAALPDWVREAVYQAAAAGIIEGYPDGSFAPTLPVTRAEMAVMLARAIGLRPSETALPRYADAADVPDWAKEAVAGVYEAGLMTGRDGGYFAPRDFATRAEAAVLLLRVNQD</sequence>
<dbReference type="InterPro" id="IPR051465">
    <property type="entry name" value="Cell_Envelope_Struct_Comp"/>
</dbReference>
<name>A0ABX1ZNT4_9BACL</name>
<protein>
    <recommendedName>
        <fullName evidence="1">SLH domain-containing protein</fullName>
    </recommendedName>
</protein>
<dbReference type="PANTHER" id="PTHR43308">
    <property type="entry name" value="OUTER MEMBRANE PROTEIN ALPHA-RELATED"/>
    <property type="match status" value="1"/>
</dbReference>
<reference evidence="2 3" key="1">
    <citation type="submission" date="2019-10" db="EMBL/GenBank/DDBJ databases">
        <title>Description of Paenibacillus pedi sp. nov.</title>
        <authorList>
            <person name="Carlier A."/>
            <person name="Qi S."/>
        </authorList>
    </citation>
    <scope>NUCLEOTIDE SEQUENCE [LARGE SCALE GENOMIC DNA]</scope>
    <source>
        <strain evidence="2 3">LMG 31457</strain>
    </source>
</reference>
<dbReference type="InterPro" id="IPR001119">
    <property type="entry name" value="SLH_dom"/>
</dbReference>
<feature type="domain" description="SLH" evidence="1">
    <location>
        <begin position="1"/>
        <end position="42"/>
    </location>
</feature>
<dbReference type="EMBL" id="WHNZ01000039">
    <property type="protein sequence ID" value="NOV01611.1"/>
    <property type="molecule type" value="Genomic_DNA"/>
</dbReference>
<comment type="caution">
    <text evidence="2">The sequence shown here is derived from an EMBL/GenBank/DDBJ whole genome shotgun (WGS) entry which is preliminary data.</text>
</comment>
<evidence type="ECO:0000313" key="2">
    <source>
        <dbReference type="EMBL" id="NOV01611.1"/>
    </source>
</evidence>
<accession>A0ABX1ZNT4</accession>
<evidence type="ECO:0000313" key="3">
    <source>
        <dbReference type="Proteomes" id="UP000618579"/>
    </source>
</evidence>
<dbReference type="PANTHER" id="PTHR43308:SF5">
    <property type="entry name" value="S-LAYER PROTEIN _ PEPTIDOGLYCAN ENDO-BETA-N-ACETYLGLUCOSAMINIDASE"/>
    <property type="match status" value="1"/>
</dbReference>
<feature type="domain" description="SLH" evidence="1">
    <location>
        <begin position="44"/>
        <end position="107"/>
    </location>
</feature>
<gene>
    <name evidence="2" type="ORF">GC097_16465</name>
</gene>
<dbReference type="PROSITE" id="PS51272">
    <property type="entry name" value="SLH"/>
    <property type="match status" value="3"/>
</dbReference>
<proteinExistence type="predicted"/>
<dbReference type="Proteomes" id="UP000618579">
    <property type="component" value="Unassembled WGS sequence"/>
</dbReference>
<feature type="domain" description="SLH" evidence="1">
    <location>
        <begin position="109"/>
        <end position="161"/>
    </location>
</feature>
<evidence type="ECO:0000259" key="1">
    <source>
        <dbReference type="PROSITE" id="PS51272"/>
    </source>
</evidence>